<proteinExistence type="predicted"/>
<dbReference type="Proteomes" id="UP000195221">
    <property type="component" value="Unassembled WGS sequence"/>
</dbReference>
<comment type="caution">
    <text evidence="1">The sequence shown here is derived from an EMBL/GenBank/DDBJ whole genome shotgun (WGS) entry which is preliminary data.</text>
</comment>
<dbReference type="AlphaFoldDB" id="A0A242MLE3"/>
<organism evidence="1 2">
    <name type="scientific">Caballeronia sordidicola</name>
    <name type="common">Burkholderia sordidicola</name>
    <dbReference type="NCBI Taxonomy" id="196367"/>
    <lineage>
        <taxon>Bacteria</taxon>
        <taxon>Pseudomonadati</taxon>
        <taxon>Pseudomonadota</taxon>
        <taxon>Betaproteobacteria</taxon>
        <taxon>Burkholderiales</taxon>
        <taxon>Burkholderiaceae</taxon>
        <taxon>Caballeronia</taxon>
    </lineage>
</organism>
<sequence>MESLISSQTSQGVNVGCNLPTWCLLRADFLRKFSNEQELCRGASVFAKYSQSGKTRTLKLGVQG</sequence>
<accession>A0A242MLE3</accession>
<evidence type="ECO:0000313" key="1">
    <source>
        <dbReference type="EMBL" id="OTP72147.1"/>
    </source>
</evidence>
<evidence type="ECO:0000313" key="2">
    <source>
        <dbReference type="Proteomes" id="UP000195221"/>
    </source>
</evidence>
<dbReference type="EMBL" id="NBTZ01000095">
    <property type="protein sequence ID" value="OTP72147.1"/>
    <property type="molecule type" value="Genomic_DNA"/>
</dbReference>
<gene>
    <name evidence="1" type="ORF">PAMC26577_21875</name>
</gene>
<name>A0A242MLE3_CABSO</name>
<reference evidence="1 2" key="1">
    <citation type="submission" date="2017-03" db="EMBL/GenBank/DDBJ databases">
        <title>Genome analysis of strain PAMC 26577.</title>
        <authorList>
            <person name="Oh H.-M."/>
            <person name="Yang J.-A."/>
        </authorList>
    </citation>
    <scope>NUCLEOTIDE SEQUENCE [LARGE SCALE GENOMIC DNA]</scope>
    <source>
        <strain evidence="1 2">PAMC 26577</strain>
    </source>
</reference>
<protein>
    <submittedName>
        <fullName evidence="1">Uncharacterized protein</fullName>
    </submittedName>
</protein>